<gene>
    <name evidence="1" type="ORF">F5972_08010</name>
</gene>
<dbReference type="RefSeq" id="WP_150932745.1">
    <property type="nucleotide sequence ID" value="NZ_VYTZ01000003.1"/>
</dbReference>
<dbReference type="EMBL" id="VYTZ01000003">
    <property type="protein sequence ID" value="KAA9379591.1"/>
    <property type="molecule type" value="Genomic_DNA"/>
</dbReference>
<organism evidence="1 2">
    <name type="scientific">Microbispora cellulosiformans</name>
    <dbReference type="NCBI Taxonomy" id="2614688"/>
    <lineage>
        <taxon>Bacteria</taxon>
        <taxon>Bacillati</taxon>
        <taxon>Actinomycetota</taxon>
        <taxon>Actinomycetes</taxon>
        <taxon>Streptosporangiales</taxon>
        <taxon>Streptosporangiaceae</taxon>
        <taxon>Microbispora</taxon>
    </lineage>
</organism>
<keyword evidence="2" id="KW-1185">Reference proteome</keyword>
<dbReference type="Proteomes" id="UP000327011">
    <property type="component" value="Unassembled WGS sequence"/>
</dbReference>
<evidence type="ECO:0000313" key="2">
    <source>
        <dbReference type="Proteomes" id="UP000327011"/>
    </source>
</evidence>
<name>A0A5J5K4S8_9ACTN</name>
<sequence length="148" mass="16827">MDEDTQQPALIGLDGIAEFYRKPPNTIYSWKRRGKFGPPDAEVAGKAIWYRDRFRDPGDDRNIDLGERPPLPRLMGIADVAKAFAVKVGAVEKWSLRTRDSGDTTPRPPEPRWVISYTPIWLPEDWRPFAEATHRPYDPPPEQGGGTK</sequence>
<accession>A0A5J5K4S8</accession>
<protein>
    <submittedName>
        <fullName evidence="1">Uncharacterized protein</fullName>
    </submittedName>
</protein>
<proteinExistence type="predicted"/>
<reference evidence="1 2" key="1">
    <citation type="submission" date="2019-09" db="EMBL/GenBank/DDBJ databases">
        <title>Screening of Novel Bioactive Compounds from Soil-Associated.</title>
        <authorList>
            <person name="Gong X."/>
        </authorList>
    </citation>
    <scope>NUCLEOTIDE SEQUENCE [LARGE SCALE GENOMIC DNA]</scope>
    <source>
        <strain evidence="1 2">Gxj-6</strain>
    </source>
</reference>
<comment type="caution">
    <text evidence="1">The sequence shown here is derived from an EMBL/GenBank/DDBJ whole genome shotgun (WGS) entry which is preliminary data.</text>
</comment>
<dbReference type="AlphaFoldDB" id="A0A5J5K4S8"/>
<evidence type="ECO:0000313" key="1">
    <source>
        <dbReference type="EMBL" id="KAA9379591.1"/>
    </source>
</evidence>